<dbReference type="SUPFAM" id="SSF57716">
    <property type="entry name" value="Glucocorticoid receptor-like (DNA-binding domain)"/>
    <property type="match status" value="1"/>
</dbReference>
<dbReference type="GO" id="GO:0046872">
    <property type="term" value="F:metal ion binding"/>
    <property type="evidence" value="ECO:0007669"/>
    <property type="project" value="UniProtKB-KW"/>
</dbReference>
<dbReference type="GO" id="GO:0030695">
    <property type="term" value="F:GTPase regulator activity"/>
    <property type="evidence" value="ECO:0007669"/>
    <property type="project" value="UniProtKB-ARBA"/>
</dbReference>
<accession>A0AA43QVJ2</accession>
<evidence type="ECO:0000259" key="7">
    <source>
        <dbReference type="PROSITE" id="PS50023"/>
    </source>
</evidence>
<evidence type="ECO:0000256" key="3">
    <source>
        <dbReference type="ARBA" id="ARBA00022833"/>
    </source>
</evidence>
<reference evidence="8" key="1">
    <citation type="journal article" date="2023" name="Genome Biol. Evol.">
        <title>First Whole Genome Sequence and Flow Cytometry Genome Size Data for the Lichen-Forming Fungus Ramalina farinacea (Ascomycota).</title>
        <authorList>
            <person name="Llewellyn T."/>
            <person name="Mian S."/>
            <person name="Hill R."/>
            <person name="Leitch I.J."/>
            <person name="Gaya E."/>
        </authorList>
    </citation>
    <scope>NUCLEOTIDE SEQUENCE</scope>
    <source>
        <strain evidence="8">LIQ254RAFAR</strain>
    </source>
</reference>
<dbReference type="PROSITE" id="PS00478">
    <property type="entry name" value="LIM_DOMAIN_1"/>
    <property type="match status" value="1"/>
</dbReference>
<feature type="compositionally biased region" description="Low complexity" evidence="6">
    <location>
        <begin position="419"/>
        <end position="438"/>
    </location>
</feature>
<gene>
    <name evidence="8" type="ORF">OHK93_005175</name>
</gene>
<evidence type="ECO:0000256" key="5">
    <source>
        <dbReference type="PROSITE-ProRule" id="PRU00125"/>
    </source>
</evidence>
<feature type="compositionally biased region" description="Low complexity" evidence="6">
    <location>
        <begin position="75"/>
        <end position="91"/>
    </location>
</feature>
<dbReference type="PANTHER" id="PTHR24205">
    <property type="entry name" value="FOUR AND A HALF LIM DOMAINS PROTEIN"/>
    <property type="match status" value="1"/>
</dbReference>
<evidence type="ECO:0000256" key="4">
    <source>
        <dbReference type="ARBA" id="ARBA00023038"/>
    </source>
</evidence>
<dbReference type="FunFam" id="2.10.110.10:FF:000105">
    <property type="entry name" value="Similar to LIM domain-containing protein"/>
    <property type="match status" value="1"/>
</dbReference>
<feature type="region of interest" description="Disordered" evidence="6">
    <location>
        <begin position="111"/>
        <end position="252"/>
    </location>
</feature>
<proteinExistence type="predicted"/>
<feature type="compositionally biased region" description="Basic and acidic residues" evidence="6">
    <location>
        <begin position="196"/>
        <end position="205"/>
    </location>
</feature>
<dbReference type="CDD" id="cd09397">
    <property type="entry name" value="LIM1_UF1"/>
    <property type="match status" value="1"/>
</dbReference>
<keyword evidence="4 5" id="KW-0440">LIM domain</keyword>
<organism evidence="8 9">
    <name type="scientific">Ramalina farinacea</name>
    <dbReference type="NCBI Taxonomy" id="258253"/>
    <lineage>
        <taxon>Eukaryota</taxon>
        <taxon>Fungi</taxon>
        <taxon>Dikarya</taxon>
        <taxon>Ascomycota</taxon>
        <taxon>Pezizomycotina</taxon>
        <taxon>Lecanoromycetes</taxon>
        <taxon>OSLEUM clade</taxon>
        <taxon>Lecanoromycetidae</taxon>
        <taxon>Lecanorales</taxon>
        <taxon>Lecanorineae</taxon>
        <taxon>Ramalinaceae</taxon>
        <taxon>Ramalina</taxon>
    </lineage>
</organism>
<dbReference type="Proteomes" id="UP001161017">
    <property type="component" value="Unassembled WGS sequence"/>
</dbReference>
<keyword evidence="1 5" id="KW-0479">Metal-binding</keyword>
<dbReference type="PANTHER" id="PTHR24205:SF16">
    <property type="entry name" value="GH01042P-RELATED"/>
    <property type="match status" value="1"/>
</dbReference>
<feature type="domain" description="LIM zinc-binding" evidence="7">
    <location>
        <begin position="663"/>
        <end position="721"/>
    </location>
</feature>
<evidence type="ECO:0000256" key="1">
    <source>
        <dbReference type="ARBA" id="ARBA00022723"/>
    </source>
</evidence>
<dbReference type="EMBL" id="JAPUFD010000026">
    <property type="protein sequence ID" value="MDI1493386.1"/>
    <property type="molecule type" value="Genomic_DNA"/>
</dbReference>
<feature type="domain" description="LIM zinc-binding" evidence="7">
    <location>
        <begin position="599"/>
        <end position="662"/>
    </location>
</feature>
<feature type="region of interest" description="Disordered" evidence="6">
    <location>
        <begin position="351"/>
        <end position="601"/>
    </location>
</feature>
<evidence type="ECO:0000256" key="6">
    <source>
        <dbReference type="SAM" id="MobiDB-lite"/>
    </source>
</evidence>
<feature type="compositionally biased region" description="Polar residues" evidence="6">
    <location>
        <begin position="515"/>
        <end position="529"/>
    </location>
</feature>
<feature type="compositionally biased region" description="Basic and acidic residues" evidence="6">
    <location>
        <begin position="282"/>
        <end position="295"/>
    </location>
</feature>
<comment type="caution">
    <text evidence="8">The sequence shown here is derived from an EMBL/GenBank/DDBJ whole genome shotgun (WGS) entry which is preliminary data.</text>
</comment>
<evidence type="ECO:0000256" key="2">
    <source>
        <dbReference type="ARBA" id="ARBA00022737"/>
    </source>
</evidence>
<name>A0AA43QVJ2_9LECA</name>
<dbReference type="PROSITE" id="PS50023">
    <property type="entry name" value="LIM_DOMAIN_2"/>
    <property type="match status" value="2"/>
</dbReference>
<feature type="compositionally biased region" description="Basic and acidic residues" evidence="6">
    <location>
        <begin position="444"/>
        <end position="459"/>
    </location>
</feature>
<feature type="compositionally biased region" description="Polar residues" evidence="6">
    <location>
        <begin position="351"/>
        <end position="360"/>
    </location>
</feature>
<feature type="compositionally biased region" description="Polar residues" evidence="6">
    <location>
        <begin position="169"/>
        <end position="179"/>
    </location>
</feature>
<dbReference type="Gene3D" id="2.10.110.10">
    <property type="entry name" value="Cysteine Rich Protein"/>
    <property type="match status" value="2"/>
</dbReference>
<dbReference type="GO" id="GO:0005634">
    <property type="term" value="C:nucleus"/>
    <property type="evidence" value="ECO:0007669"/>
    <property type="project" value="TreeGrafter"/>
</dbReference>
<dbReference type="GO" id="GO:0003712">
    <property type="term" value="F:transcription coregulator activity"/>
    <property type="evidence" value="ECO:0007669"/>
    <property type="project" value="TreeGrafter"/>
</dbReference>
<sequence length="746" mass="81857">MLPPISRPLDGPFVPQSMAPAVLGSSKSNLPARPRLDLTGHGMFYVNYLIEHYIHVLIRVLKANSVSSIRLPFASKSSTTNSSRSASPVSSVAGRKSPFLTPLRSMTAHVLQRPPSTDVAIPQDSPFPTFPTSRPKNPTPTTPSTGHFPVRSQEPSPRRLPTRDVRVPTSDTRTGSNGTMLERMNSIAPGPFNIKADADGQEKRNGHNKSPSMSSSKDFTRSMSSASLKTTTARASGSSSVYTRNRSMSTVSGASRIDWDAPAVPAVPVVARELESQAELPLEERQTSSQEEHSFDFGPLTPLNRSQTFPDQDRKDADQNPNSSHRRPSEPSPYAHKPKLSVAAAMQPLNSIGSTSSFKPSRSLRRKPEPSSLDFPLPPTLANHDQRDDKRLVDAPPVPAPVQQIKKQLESPVHTPHESTSSNGSCSSGARTGSSRSSPPLHESPQRRLQEVAHEDRTDNMFNDFKFGVDTPPQEEDATPNATPHHSPYAQQIQTSTPRHPSRPPSLSMEPTLPSYATGSMVPSLSIEPTLSRIESQEPEQPARKSSTPITSPDDYLVASFEGHSQPQQLHLSAAPPSLTPPPLSPGGPPQRSRPPNKGPCRGCGELITGKSVSSADGRLSGRYHKGCFVCKTCSNPFQTADFYVMRNHPYCGRHYHELNNSICSGCDKGIEGQFLETESRRKFHSYCFTCQDCHKILRDDYFEWNGRTLCERDAFKAAQQPSSALGISGVRRYPERRTTRLMMMM</sequence>
<dbReference type="AlphaFoldDB" id="A0AA43QVJ2"/>
<dbReference type="InterPro" id="IPR001781">
    <property type="entry name" value="Znf_LIM"/>
</dbReference>
<feature type="region of interest" description="Disordered" evidence="6">
    <location>
        <begin position="75"/>
        <end position="96"/>
    </location>
</feature>
<keyword evidence="3 5" id="KW-0862">Zinc</keyword>
<feature type="compositionally biased region" description="Basic and acidic residues" evidence="6">
    <location>
        <begin position="384"/>
        <end position="393"/>
    </location>
</feature>
<feature type="compositionally biased region" description="Pro residues" evidence="6">
    <location>
        <begin position="578"/>
        <end position="593"/>
    </location>
</feature>
<evidence type="ECO:0000313" key="8">
    <source>
        <dbReference type="EMBL" id="MDI1493386.1"/>
    </source>
</evidence>
<evidence type="ECO:0000313" key="9">
    <source>
        <dbReference type="Proteomes" id="UP001161017"/>
    </source>
</evidence>
<dbReference type="CDD" id="cd08368">
    <property type="entry name" value="LIM"/>
    <property type="match status" value="1"/>
</dbReference>
<feature type="compositionally biased region" description="Polar residues" evidence="6">
    <location>
        <begin position="480"/>
        <end position="494"/>
    </location>
</feature>
<keyword evidence="9" id="KW-1185">Reference proteome</keyword>
<feature type="region of interest" description="Disordered" evidence="6">
    <location>
        <begin position="277"/>
        <end position="337"/>
    </location>
</feature>
<feature type="compositionally biased region" description="Polar residues" evidence="6">
    <location>
        <begin position="208"/>
        <end position="252"/>
    </location>
</feature>
<protein>
    <recommendedName>
        <fullName evidence="7">LIM zinc-binding domain-containing protein</fullName>
    </recommendedName>
</protein>
<keyword evidence="2" id="KW-0677">Repeat</keyword>
<dbReference type="Pfam" id="PF00412">
    <property type="entry name" value="LIM"/>
    <property type="match status" value="2"/>
</dbReference>
<dbReference type="SMART" id="SM00132">
    <property type="entry name" value="LIM"/>
    <property type="match status" value="2"/>
</dbReference>